<protein>
    <submittedName>
        <fullName evidence="2">Uncharacterized protein</fullName>
    </submittedName>
</protein>
<feature type="non-terminal residue" evidence="2">
    <location>
        <position position="1"/>
    </location>
</feature>
<comment type="caution">
    <text evidence="2">The sequence shown here is derived from an EMBL/GenBank/DDBJ whole genome shotgun (WGS) entry which is preliminary data.</text>
</comment>
<keyword evidence="1" id="KW-0802">TPR repeat</keyword>
<evidence type="ECO:0000256" key="1">
    <source>
        <dbReference type="PROSITE-ProRule" id="PRU00339"/>
    </source>
</evidence>
<accession>A0A388TDX4</accession>
<feature type="repeat" description="TPR" evidence="1">
    <location>
        <begin position="33"/>
        <end position="66"/>
    </location>
</feature>
<dbReference type="InterPro" id="IPR011990">
    <property type="entry name" value="TPR-like_helical_dom_sf"/>
</dbReference>
<evidence type="ECO:0000313" key="2">
    <source>
        <dbReference type="EMBL" id="GBR74676.1"/>
    </source>
</evidence>
<keyword evidence="3" id="KW-1185">Reference proteome</keyword>
<evidence type="ECO:0000313" key="3">
    <source>
        <dbReference type="Proteomes" id="UP000269352"/>
    </source>
</evidence>
<gene>
    <name evidence="2" type="ORF">NO1_1810</name>
</gene>
<proteinExistence type="predicted"/>
<dbReference type="SMART" id="SM00028">
    <property type="entry name" value="TPR"/>
    <property type="match status" value="1"/>
</dbReference>
<reference evidence="2 3" key="1">
    <citation type="journal article" date="2019" name="ISME J.">
        <title>Genome analyses of uncultured TG2/ZB3 bacteria in 'Margulisbacteria' specifically attached to ectosymbiotic spirochetes of protists in the termite gut.</title>
        <authorList>
            <person name="Utami Y.D."/>
            <person name="Kuwahara H."/>
            <person name="Igai K."/>
            <person name="Murakami T."/>
            <person name="Sugaya K."/>
            <person name="Morikawa T."/>
            <person name="Nagura Y."/>
            <person name="Yuki M."/>
            <person name="Deevong P."/>
            <person name="Inoue T."/>
            <person name="Kihara K."/>
            <person name="Lo N."/>
            <person name="Yamada A."/>
            <person name="Ohkuma M."/>
            <person name="Hongoh Y."/>
        </authorList>
    </citation>
    <scope>NUCLEOTIDE SEQUENCE [LARGE SCALE GENOMIC DNA]</scope>
    <source>
        <strain evidence="2">NkOx7-01</strain>
    </source>
</reference>
<name>A0A388TDX4_TERA1</name>
<dbReference type="SUPFAM" id="SSF48452">
    <property type="entry name" value="TPR-like"/>
    <property type="match status" value="1"/>
</dbReference>
<dbReference type="InterPro" id="IPR019734">
    <property type="entry name" value="TPR_rpt"/>
</dbReference>
<dbReference type="AlphaFoldDB" id="A0A388TDX4"/>
<dbReference type="Gene3D" id="1.25.40.10">
    <property type="entry name" value="Tetratricopeptide repeat domain"/>
    <property type="match status" value="1"/>
</dbReference>
<sequence length="81" mass="9424">AYRILGSACYRAREWRNMEVAYNRLTIIRSDNADYYLYKAHAQIQQNKLKEALASYEAAQTLRPDDANIRSNINALKVRSN</sequence>
<organism evidence="2 3">
    <name type="scientific">Termititenax aidoneus</name>
    <dbReference type="NCBI Taxonomy" id="2218524"/>
    <lineage>
        <taxon>Bacteria</taxon>
        <taxon>Bacillati</taxon>
        <taxon>Candidatus Margulisiibacteriota</taxon>
        <taxon>Candidatus Termititenacia</taxon>
        <taxon>Candidatus Termititenacales</taxon>
        <taxon>Candidatus Termititenacaceae</taxon>
        <taxon>Candidatus Termititenax</taxon>
    </lineage>
</organism>
<dbReference type="Proteomes" id="UP000269352">
    <property type="component" value="Unassembled WGS sequence"/>
</dbReference>
<dbReference type="EMBL" id="BGZN01000066">
    <property type="protein sequence ID" value="GBR74676.1"/>
    <property type="molecule type" value="Genomic_DNA"/>
</dbReference>
<dbReference type="PROSITE" id="PS50005">
    <property type="entry name" value="TPR"/>
    <property type="match status" value="1"/>
</dbReference>